<reference evidence="1" key="1">
    <citation type="submission" date="2023-03" db="EMBL/GenBank/DDBJ databases">
        <title>Massive genome expansion in bonnet fungi (Mycena s.s.) driven by repeated elements and novel gene families across ecological guilds.</title>
        <authorList>
            <consortium name="Lawrence Berkeley National Laboratory"/>
            <person name="Harder C.B."/>
            <person name="Miyauchi S."/>
            <person name="Viragh M."/>
            <person name="Kuo A."/>
            <person name="Thoen E."/>
            <person name="Andreopoulos B."/>
            <person name="Lu D."/>
            <person name="Skrede I."/>
            <person name="Drula E."/>
            <person name="Henrissat B."/>
            <person name="Morin E."/>
            <person name="Kohler A."/>
            <person name="Barry K."/>
            <person name="LaButti K."/>
            <person name="Morin E."/>
            <person name="Salamov A."/>
            <person name="Lipzen A."/>
            <person name="Mereny Z."/>
            <person name="Hegedus B."/>
            <person name="Baldrian P."/>
            <person name="Stursova M."/>
            <person name="Weitz H."/>
            <person name="Taylor A."/>
            <person name="Grigoriev I.V."/>
            <person name="Nagy L.G."/>
            <person name="Martin F."/>
            <person name="Kauserud H."/>
        </authorList>
    </citation>
    <scope>NUCLEOTIDE SEQUENCE</scope>
    <source>
        <strain evidence="1">CBHHK002</strain>
    </source>
</reference>
<dbReference type="Proteomes" id="UP001218218">
    <property type="component" value="Unassembled WGS sequence"/>
</dbReference>
<accession>A0AAD6ZLH6</accession>
<dbReference type="AlphaFoldDB" id="A0AAD6ZLH6"/>
<keyword evidence="2" id="KW-1185">Reference proteome</keyword>
<comment type="caution">
    <text evidence="1">The sequence shown here is derived from an EMBL/GenBank/DDBJ whole genome shotgun (WGS) entry which is preliminary data.</text>
</comment>
<name>A0AAD6ZLH6_9AGAR</name>
<organism evidence="1 2">
    <name type="scientific">Mycena albidolilacea</name>
    <dbReference type="NCBI Taxonomy" id="1033008"/>
    <lineage>
        <taxon>Eukaryota</taxon>
        <taxon>Fungi</taxon>
        <taxon>Dikarya</taxon>
        <taxon>Basidiomycota</taxon>
        <taxon>Agaricomycotina</taxon>
        <taxon>Agaricomycetes</taxon>
        <taxon>Agaricomycetidae</taxon>
        <taxon>Agaricales</taxon>
        <taxon>Marasmiineae</taxon>
        <taxon>Mycenaceae</taxon>
        <taxon>Mycena</taxon>
    </lineage>
</organism>
<dbReference type="EMBL" id="JARIHO010000041">
    <property type="protein sequence ID" value="KAJ7327540.1"/>
    <property type="molecule type" value="Genomic_DNA"/>
</dbReference>
<proteinExistence type="predicted"/>
<evidence type="ECO:0000313" key="2">
    <source>
        <dbReference type="Proteomes" id="UP001218218"/>
    </source>
</evidence>
<sequence length="332" mass="37788">MVRRWTTASPVFSRTKCISPWISTRPYSVHTPETRGTSRPRRHILSTLNPALLVPEDYLDLSHRRGIQVSFAKSMNHTQFLHYEDLKTARCTTFPTTCSGFFHYHRDRAAAPLEGSVRFRVTPQSAPSSFQHGHDLLLPSGLPWQVILPQVACRTTCAGIRDQLLEENLATAEQLSECLALFGDRDKIYPNTTLFRLNQEFAVNLSASSKPTVVGQALYSFAIRHMFQAYCGKKQCFQWDGSGVARFEPSTDPKYGRRRVVHLRITKIITPVSRSTMIQGHPEVLLKPEEGQLLTRCYRGVELPEPWAYDIDEKDSLMATALRVLWDNSRIP</sequence>
<gene>
    <name evidence="1" type="ORF">DFH08DRAFT_884735</name>
</gene>
<protein>
    <submittedName>
        <fullName evidence="1">Uncharacterized protein</fullName>
    </submittedName>
</protein>
<evidence type="ECO:0000313" key="1">
    <source>
        <dbReference type="EMBL" id="KAJ7327540.1"/>
    </source>
</evidence>